<dbReference type="EMBL" id="OE013197">
    <property type="protein sequence ID" value="CAD7464365.1"/>
    <property type="molecule type" value="Genomic_DNA"/>
</dbReference>
<protein>
    <submittedName>
        <fullName evidence="1">Uncharacterized protein</fullName>
    </submittedName>
</protein>
<sequence>MNMIQKPSLETRAGSACCGLVVASTSKSTDGLQSLIKEQLEQQPDSDEEEVLHVMAPETSQEMNKEASVLGVVKKD</sequence>
<accession>A0A7R9P1U0</accession>
<reference evidence="1" key="1">
    <citation type="submission" date="2020-11" db="EMBL/GenBank/DDBJ databases">
        <authorList>
            <person name="Tran Van P."/>
        </authorList>
    </citation>
    <scope>NUCLEOTIDE SEQUENCE</scope>
</reference>
<proteinExistence type="predicted"/>
<gene>
    <name evidence="1" type="ORF">TTEB3V08_LOCUS12244</name>
</gene>
<evidence type="ECO:0000313" key="1">
    <source>
        <dbReference type="EMBL" id="CAD7464365.1"/>
    </source>
</evidence>
<organism evidence="1">
    <name type="scientific">Timema tahoe</name>
    <dbReference type="NCBI Taxonomy" id="61484"/>
    <lineage>
        <taxon>Eukaryota</taxon>
        <taxon>Metazoa</taxon>
        <taxon>Ecdysozoa</taxon>
        <taxon>Arthropoda</taxon>
        <taxon>Hexapoda</taxon>
        <taxon>Insecta</taxon>
        <taxon>Pterygota</taxon>
        <taxon>Neoptera</taxon>
        <taxon>Polyneoptera</taxon>
        <taxon>Phasmatodea</taxon>
        <taxon>Timematodea</taxon>
        <taxon>Timematoidea</taxon>
        <taxon>Timematidae</taxon>
        <taxon>Timema</taxon>
    </lineage>
</organism>
<name>A0A7R9P1U0_9NEOP</name>
<dbReference type="AlphaFoldDB" id="A0A7R9P1U0"/>